<sequence length="363" mass="41479">MIKARLTAVLLSALLLTACDGSDSKPAPDPRQQQDIQSVKQLIYPYDPTVTLGGILDNRPDCTDPEWDTLTDDKGRQLVRYSCHYNTSAIRNHINTRLENHYNMRINQYTQRINTLDSPEHIKLWTRDEEGDMASAEEQWALIEELARHDWSPLRAVVSVTVPAERDYGKPLSQAGDGHKITLRQGIMSSPVPENLSEEQRNLMAQWNTITERSRYGSFSGNWFMDPQEITKEYRQELASRKAELAKKRQRLQSETDKEKAGLSQTLSALKEAQQEAKDWQITWELYWSVTGPDPVFMGGGLLVDDRHGQHELKRYLSGYGSVSNEKNVLTDIYRDTTGTEPYMNSVAEGLFRHQTSHISLPK</sequence>
<accession>A0AAU6TXV8</accession>
<evidence type="ECO:0000256" key="2">
    <source>
        <dbReference type="SAM" id="SignalP"/>
    </source>
</evidence>
<gene>
    <name evidence="3" type="ORF">MRM81_06035</name>
</gene>
<feature type="signal peptide" evidence="2">
    <location>
        <begin position="1"/>
        <end position="18"/>
    </location>
</feature>
<organism evidence="3">
    <name type="scientific">bacterium 19GA11TI05</name>
    <dbReference type="NCBI Taxonomy" id="2920688"/>
    <lineage>
        <taxon>Bacteria</taxon>
    </lineage>
</organism>
<feature type="coiled-coil region" evidence="1">
    <location>
        <begin position="231"/>
        <end position="283"/>
    </location>
</feature>
<keyword evidence="1" id="KW-0175">Coiled coil</keyword>
<reference evidence="3" key="1">
    <citation type="submission" date="2022-03" db="EMBL/GenBank/DDBJ databases">
        <title>Sea Food Isolates.</title>
        <authorList>
            <person name="Li c."/>
        </authorList>
    </citation>
    <scope>NUCLEOTIDE SEQUENCE</scope>
    <source>
        <strain evidence="3">19GA11TI05</strain>
    </source>
</reference>
<protein>
    <recommendedName>
        <fullName evidence="4">Lipoprotein</fullName>
    </recommendedName>
</protein>
<name>A0AAU6TXV8_UNCXX</name>
<proteinExistence type="predicted"/>
<evidence type="ECO:0008006" key="4">
    <source>
        <dbReference type="Google" id="ProtNLM"/>
    </source>
</evidence>
<dbReference type="AlphaFoldDB" id="A0AAU6TXV8"/>
<keyword evidence="2" id="KW-0732">Signal</keyword>
<dbReference type="PROSITE" id="PS51257">
    <property type="entry name" value="PROKAR_LIPOPROTEIN"/>
    <property type="match status" value="1"/>
</dbReference>
<evidence type="ECO:0000256" key="1">
    <source>
        <dbReference type="SAM" id="Coils"/>
    </source>
</evidence>
<feature type="chain" id="PRO_5043627133" description="Lipoprotein" evidence="2">
    <location>
        <begin position="19"/>
        <end position="363"/>
    </location>
</feature>
<evidence type="ECO:0000313" key="3">
    <source>
        <dbReference type="EMBL" id="XAG66590.1"/>
    </source>
</evidence>
<dbReference type="EMBL" id="CP095362">
    <property type="protein sequence ID" value="XAG66590.1"/>
    <property type="molecule type" value="Genomic_DNA"/>
</dbReference>